<dbReference type="EMBL" id="BOPO01000127">
    <property type="protein sequence ID" value="GIL30836.1"/>
    <property type="molecule type" value="Genomic_DNA"/>
</dbReference>
<keyword evidence="3" id="KW-0804">Transcription</keyword>
<evidence type="ECO:0000256" key="2">
    <source>
        <dbReference type="ARBA" id="ARBA00023125"/>
    </source>
</evidence>
<dbReference type="PANTHER" id="PTHR47506:SF1">
    <property type="entry name" value="HTH-TYPE TRANSCRIPTIONAL REGULATOR YJDC"/>
    <property type="match status" value="1"/>
</dbReference>
<dbReference type="AlphaFoldDB" id="A0A8J4AFW2"/>
<dbReference type="SUPFAM" id="SSF46689">
    <property type="entry name" value="Homeodomain-like"/>
    <property type="match status" value="1"/>
</dbReference>
<evidence type="ECO:0000256" key="3">
    <source>
        <dbReference type="ARBA" id="ARBA00023163"/>
    </source>
</evidence>
<feature type="domain" description="HTH tetR-type" evidence="5">
    <location>
        <begin position="9"/>
        <end position="69"/>
    </location>
</feature>
<accession>A0A8J4AFW2</accession>
<keyword evidence="1" id="KW-0805">Transcription regulation</keyword>
<proteinExistence type="predicted"/>
<evidence type="ECO:0000313" key="7">
    <source>
        <dbReference type="Proteomes" id="UP000614996"/>
    </source>
</evidence>
<dbReference type="Gene3D" id="1.10.357.10">
    <property type="entry name" value="Tetracycline Repressor, domain 2"/>
    <property type="match status" value="1"/>
</dbReference>
<organism evidence="6 7">
    <name type="scientific">Actinocatenispora comari</name>
    <dbReference type="NCBI Taxonomy" id="2807577"/>
    <lineage>
        <taxon>Bacteria</taxon>
        <taxon>Bacillati</taxon>
        <taxon>Actinomycetota</taxon>
        <taxon>Actinomycetes</taxon>
        <taxon>Micromonosporales</taxon>
        <taxon>Micromonosporaceae</taxon>
        <taxon>Actinocatenispora</taxon>
    </lineage>
</organism>
<dbReference type="GO" id="GO:0003677">
    <property type="term" value="F:DNA binding"/>
    <property type="evidence" value="ECO:0007669"/>
    <property type="project" value="UniProtKB-UniRule"/>
</dbReference>
<reference evidence="7" key="1">
    <citation type="journal article" date="2021" name="Int. J. Syst. Evol. Microbiol.">
        <title>Actinocatenispora comari sp. nov., an endophytic actinomycete isolated from aerial parts of Comarum salesowianum.</title>
        <authorList>
            <person name="Oyunbileg N."/>
            <person name="Iizaka Y."/>
            <person name="Hamada M."/>
            <person name="Davaapurev B.O."/>
            <person name="Fukumoto A."/>
            <person name="Tsetseg B."/>
            <person name="Kato F."/>
            <person name="Tamura T."/>
            <person name="Batkhuu J."/>
            <person name="Anzai Y."/>
        </authorList>
    </citation>
    <scope>NUCLEOTIDE SEQUENCE [LARGE SCALE GENOMIC DNA]</scope>
    <source>
        <strain evidence="7">NUM-2625</strain>
    </source>
</reference>
<dbReference type="Pfam" id="PF16925">
    <property type="entry name" value="TetR_C_13"/>
    <property type="match status" value="1"/>
</dbReference>
<dbReference type="Proteomes" id="UP000614996">
    <property type="component" value="Unassembled WGS sequence"/>
</dbReference>
<dbReference type="PANTHER" id="PTHR47506">
    <property type="entry name" value="TRANSCRIPTIONAL REGULATORY PROTEIN"/>
    <property type="match status" value="1"/>
</dbReference>
<dbReference type="Pfam" id="PF00440">
    <property type="entry name" value="TetR_N"/>
    <property type="match status" value="1"/>
</dbReference>
<comment type="caution">
    <text evidence="6">The sequence shown here is derived from an EMBL/GenBank/DDBJ whole genome shotgun (WGS) entry which is preliminary data.</text>
</comment>
<dbReference type="PRINTS" id="PR00455">
    <property type="entry name" value="HTHTETR"/>
</dbReference>
<dbReference type="InterPro" id="IPR011075">
    <property type="entry name" value="TetR_C"/>
</dbReference>
<dbReference type="InterPro" id="IPR036271">
    <property type="entry name" value="Tet_transcr_reg_TetR-rel_C_sf"/>
</dbReference>
<gene>
    <name evidence="6" type="ORF">NUM_60900</name>
</gene>
<evidence type="ECO:0000259" key="5">
    <source>
        <dbReference type="PROSITE" id="PS50977"/>
    </source>
</evidence>
<feature type="DNA-binding region" description="H-T-H motif" evidence="4">
    <location>
        <begin position="32"/>
        <end position="51"/>
    </location>
</feature>
<dbReference type="Gene3D" id="1.10.10.60">
    <property type="entry name" value="Homeodomain-like"/>
    <property type="match status" value="1"/>
</dbReference>
<evidence type="ECO:0000256" key="1">
    <source>
        <dbReference type="ARBA" id="ARBA00023015"/>
    </source>
</evidence>
<evidence type="ECO:0000313" key="6">
    <source>
        <dbReference type="EMBL" id="GIL30836.1"/>
    </source>
</evidence>
<dbReference type="InterPro" id="IPR009057">
    <property type="entry name" value="Homeodomain-like_sf"/>
</dbReference>
<protein>
    <submittedName>
        <fullName evidence="6">TetR family transcriptional regulator</fullName>
    </submittedName>
</protein>
<name>A0A8J4AFW2_9ACTN</name>
<keyword evidence="7" id="KW-1185">Reference proteome</keyword>
<evidence type="ECO:0000256" key="4">
    <source>
        <dbReference type="PROSITE-ProRule" id="PRU00335"/>
    </source>
</evidence>
<keyword evidence="2 4" id="KW-0238">DNA-binding</keyword>
<dbReference type="SUPFAM" id="SSF48498">
    <property type="entry name" value="Tetracyclin repressor-like, C-terminal domain"/>
    <property type="match status" value="1"/>
</dbReference>
<dbReference type="InterPro" id="IPR001647">
    <property type="entry name" value="HTH_TetR"/>
</dbReference>
<dbReference type="PROSITE" id="PS50977">
    <property type="entry name" value="HTH_TETR_2"/>
    <property type="match status" value="1"/>
</dbReference>
<sequence>MLRVGRPKEFDVDEAVDAATQAFRERGYEATSTQDLCDATGLCRSSIYHTFGSKRELFERSLTRYTERQTGELIDLLHADTPVPERLRALFDAIITAGSDGCFTVNSVVELAGRDDELTACALRGMASLRGELRCAIEAGQAAGEIRTGSSPDELADFVQATVAGLQVMARGGLDGSAMRHAANVALAAM</sequence>